<keyword evidence="3" id="KW-1185">Reference proteome</keyword>
<dbReference type="PANTHER" id="PTHR36385:SF1">
    <property type="entry name" value="OS07G0562900 PROTEIN"/>
    <property type="match status" value="1"/>
</dbReference>
<feature type="compositionally biased region" description="Basic and acidic residues" evidence="1">
    <location>
        <begin position="92"/>
        <end position="101"/>
    </location>
</feature>
<feature type="region of interest" description="Disordered" evidence="1">
    <location>
        <begin position="1"/>
        <end position="65"/>
    </location>
</feature>
<proteinExistence type="predicted"/>
<organism evidence="2 3">
    <name type="scientific">Microthlaspi erraticum</name>
    <dbReference type="NCBI Taxonomy" id="1685480"/>
    <lineage>
        <taxon>Eukaryota</taxon>
        <taxon>Viridiplantae</taxon>
        <taxon>Streptophyta</taxon>
        <taxon>Embryophyta</taxon>
        <taxon>Tracheophyta</taxon>
        <taxon>Spermatophyta</taxon>
        <taxon>Magnoliopsida</taxon>
        <taxon>eudicotyledons</taxon>
        <taxon>Gunneridae</taxon>
        <taxon>Pentapetalae</taxon>
        <taxon>rosids</taxon>
        <taxon>malvids</taxon>
        <taxon>Brassicales</taxon>
        <taxon>Brassicaceae</taxon>
        <taxon>Coluteocarpeae</taxon>
        <taxon>Microthlaspi</taxon>
    </lineage>
</organism>
<gene>
    <name evidence="2" type="ORF">MERR_LOCUS12501</name>
</gene>
<dbReference type="EMBL" id="CACVBM020000999">
    <property type="protein sequence ID" value="CAA7025266.1"/>
    <property type="molecule type" value="Genomic_DNA"/>
</dbReference>
<dbReference type="PANTHER" id="PTHR36385">
    <property type="entry name" value="OS07G0562900 PROTEIN"/>
    <property type="match status" value="1"/>
</dbReference>
<dbReference type="Proteomes" id="UP000467841">
    <property type="component" value="Unassembled WGS sequence"/>
</dbReference>
<feature type="region of interest" description="Disordered" evidence="1">
    <location>
        <begin position="82"/>
        <end position="101"/>
    </location>
</feature>
<comment type="caution">
    <text evidence="2">The sequence shown here is derived from an EMBL/GenBank/DDBJ whole genome shotgun (WGS) entry which is preliminary data.</text>
</comment>
<sequence length="101" mass="11412">MTKSRNKKKNRDDADSMDVSQPKSVSEAPTEAMDTTETGDPKPAPRARILTRKGKPMKRIKNKRKMKAVAKALDLNDKIAERASKNKVKTQRTLDAKKLYD</sequence>
<dbReference type="AlphaFoldDB" id="A0A6D2IF33"/>
<reference evidence="2" key="1">
    <citation type="submission" date="2020-01" db="EMBL/GenBank/DDBJ databases">
        <authorList>
            <person name="Mishra B."/>
        </authorList>
    </citation>
    <scope>NUCLEOTIDE SEQUENCE [LARGE SCALE GENOMIC DNA]</scope>
</reference>
<feature type="compositionally biased region" description="Basic residues" evidence="1">
    <location>
        <begin position="49"/>
        <end position="65"/>
    </location>
</feature>
<accession>A0A6D2IF33</accession>
<evidence type="ECO:0000313" key="3">
    <source>
        <dbReference type="Proteomes" id="UP000467841"/>
    </source>
</evidence>
<name>A0A6D2IF33_9BRAS</name>
<evidence type="ECO:0000256" key="1">
    <source>
        <dbReference type="SAM" id="MobiDB-lite"/>
    </source>
</evidence>
<evidence type="ECO:0000313" key="2">
    <source>
        <dbReference type="EMBL" id="CAA7025266.1"/>
    </source>
</evidence>
<dbReference type="OrthoDB" id="1930685at2759"/>
<protein>
    <submittedName>
        <fullName evidence="2">Uncharacterized protein</fullName>
    </submittedName>
</protein>